<comment type="caution">
    <text evidence="1">The sequence shown here is derived from an EMBL/GenBank/DDBJ whole genome shotgun (WGS) entry which is preliminary data.</text>
</comment>
<dbReference type="EMBL" id="JAGMUX010000023">
    <property type="protein sequence ID" value="KAH7230231.1"/>
    <property type="molecule type" value="Genomic_DNA"/>
</dbReference>
<dbReference type="Proteomes" id="UP000720189">
    <property type="component" value="Unassembled WGS sequence"/>
</dbReference>
<reference evidence="1" key="1">
    <citation type="journal article" date="2021" name="Nat. Commun.">
        <title>Genetic determinants of endophytism in the Arabidopsis root mycobiome.</title>
        <authorList>
            <person name="Mesny F."/>
            <person name="Miyauchi S."/>
            <person name="Thiergart T."/>
            <person name="Pickel B."/>
            <person name="Atanasova L."/>
            <person name="Karlsson M."/>
            <person name="Huettel B."/>
            <person name="Barry K.W."/>
            <person name="Haridas S."/>
            <person name="Chen C."/>
            <person name="Bauer D."/>
            <person name="Andreopoulos W."/>
            <person name="Pangilinan J."/>
            <person name="LaButti K."/>
            <person name="Riley R."/>
            <person name="Lipzen A."/>
            <person name="Clum A."/>
            <person name="Drula E."/>
            <person name="Henrissat B."/>
            <person name="Kohler A."/>
            <person name="Grigoriev I.V."/>
            <person name="Martin F.M."/>
            <person name="Hacquard S."/>
        </authorList>
    </citation>
    <scope>NUCLEOTIDE SEQUENCE</scope>
    <source>
        <strain evidence="1">MPI-CAGE-AT-0023</strain>
    </source>
</reference>
<keyword evidence="2" id="KW-1185">Reference proteome</keyword>
<protein>
    <submittedName>
        <fullName evidence="1">Uncharacterized protein</fullName>
    </submittedName>
</protein>
<organism evidence="1 2">
    <name type="scientific">Fusarium redolens</name>
    <dbReference type="NCBI Taxonomy" id="48865"/>
    <lineage>
        <taxon>Eukaryota</taxon>
        <taxon>Fungi</taxon>
        <taxon>Dikarya</taxon>
        <taxon>Ascomycota</taxon>
        <taxon>Pezizomycotina</taxon>
        <taxon>Sordariomycetes</taxon>
        <taxon>Hypocreomycetidae</taxon>
        <taxon>Hypocreales</taxon>
        <taxon>Nectriaceae</taxon>
        <taxon>Fusarium</taxon>
        <taxon>Fusarium redolens species complex</taxon>
    </lineage>
</organism>
<sequence length="188" mass="20729">MLKATKVELRRRAHGLRNKSALYSSMATFHTNKLPTENLSVGQLDVNAAASYGSAQDHWLYHPHRPSGAQVTICMNFRSCPFTIGEKSKAALNIPTRVGEPVDRGKPLCLKCTDSVTNAAALTPPETSAFALYRSSSICNLDDGSHEGLPPIDLNIGRHDYNNNHEIATVDIRTLRIKIGWFINIVDM</sequence>
<proteinExistence type="predicted"/>
<dbReference type="RefSeq" id="XP_046043042.1">
    <property type="nucleotide sequence ID" value="XM_046198221.1"/>
</dbReference>
<evidence type="ECO:0000313" key="1">
    <source>
        <dbReference type="EMBL" id="KAH7230231.1"/>
    </source>
</evidence>
<dbReference type="AlphaFoldDB" id="A0A9P9JR84"/>
<name>A0A9P9JR84_FUSRE</name>
<accession>A0A9P9JR84</accession>
<gene>
    <name evidence="1" type="ORF">BKA55DRAFT_680639</name>
</gene>
<dbReference type="GeneID" id="70228175"/>
<evidence type="ECO:0000313" key="2">
    <source>
        <dbReference type="Proteomes" id="UP000720189"/>
    </source>
</evidence>